<dbReference type="GO" id="GO:0042744">
    <property type="term" value="P:hydrogen peroxide catabolic process"/>
    <property type="evidence" value="ECO:0007669"/>
    <property type="project" value="TreeGrafter"/>
</dbReference>
<dbReference type="VEuPathDB" id="FungiDB:Z518_09829"/>
<dbReference type="InterPro" id="IPR013766">
    <property type="entry name" value="Thioredoxin_domain"/>
</dbReference>
<evidence type="ECO:0000256" key="6">
    <source>
        <dbReference type="PIRSR" id="PIRSR637944-1"/>
    </source>
</evidence>
<sequence>MFSRSILRSVTSARLSPSTPFVKSFSSTAAIMVKQGDSIPNIDLFEDSPGNKVNLSKELSSGKGLVIGVPAAFSPACSDTHVPGYIASDKLKSAGKVFVVSVNDAFVMKAWGKNLDESKSSGIRFLADPAGDFTRAWDVEFDAAKILGNNRSKRYAVATEDGKVVKVAVEPDNTGVTISAAEAML</sequence>
<evidence type="ECO:0000256" key="4">
    <source>
        <dbReference type="ARBA" id="ARBA00023002"/>
    </source>
</evidence>
<gene>
    <name evidence="9" type="ORF">Z518_09829</name>
</gene>
<dbReference type="GO" id="GO:0034599">
    <property type="term" value="P:cellular response to oxidative stress"/>
    <property type="evidence" value="ECO:0007669"/>
    <property type="project" value="InterPro"/>
</dbReference>
<dbReference type="PROSITE" id="PS51352">
    <property type="entry name" value="THIOREDOXIN_2"/>
    <property type="match status" value="1"/>
</dbReference>
<comment type="function">
    <text evidence="7">Thiol-specific peroxidase that catalyzes the reduction of hydrogen peroxide and organic hydroperoxides to water and alcohols, respectively. Plays a role in cell protection against oxidative stress by detoxifying peroxides.</text>
</comment>
<dbReference type="Pfam" id="PF08534">
    <property type="entry name" value="Redoxin"/>
    <property type="match status" value="1"/>
</dbReference>
<accession>A0A0D2I4M6</accession>
<evidence type="ECO:0000256" key="1">
    <source>
        <dbReference type="ARBA" id="ARBA00010505"/>
    </source>
</evidence>
<dbReference type="PANTHER" id="PTHR10430">
    <property type="entry name" value="PEROXIREDOXIN"/>
    <property type="match status" value="1"/>
</dbReference>
<evidence type="ECO:0000256" key="3">
    <source>
        <dbReference type="ARBA" id="ARBA00022862"/>
    </source>
</evidence>
<evidence type="ECO:0000256" key="7">
    <source>
        <dbReference type="RuleBase" id="RU366011"/>
    </source>
</evidence>
<dbReference type="GO" id="GO:0005777">
    <property type="term" value="C:peroxisome"/>
    <property type="evidence" value="ECO:0007669"/>
    <property type="project" value="TreeGrafter"/>
</dbReference>
<dbReference type="InterPro" id="IPR037944">
    <property type="entry name" value="PRX5-like"/>
</dbReference>
<dbReference type="OrthoDB" id="1882547at2759"/>
<comment type="similarity">
    <text evidence="1 7">Belongs to the peroxiredoxin family. Prx5 subfamily.</text>
</comment>
<protein>
    <recommendedName>
        <fullName evidence="8">Thioredoxin domain-containing protein</fullName>
    </recommendedName>
</protein>
<evidence type="ECO:0000313" key="10">
    <source>
        <dbReference type="Proteomes" id="UP000053617"/>
    </source>
</evidence>
<dbReference type="CDD" id="cd03013">
    <property type="entry name" value="PRX5_like"/>
    <property type="match status" value="1"/>
</dbReference>
<keyword evidence="3 7" id="KW-0049">Antioxidant</keyword>
<dbReference type="HOGENOM" id="CLU_072440_3_0_1"/>
<dbReference type="GO" id="GO:0008379">
    <property type="term" value="F:thioredoxin peroxidase activity"/>
    <property type="evidence" value="ECO:0007669"/>
    <property type="project" value="InterPro"/>
</dbReference>
<dbReference type="PANTHER" id="PTHR10430:SF39">
    <property type="entry name" value="PEROXISOMAL MEMBRANE ASSOCIATED PROTEIN 20"/>
    <property type="match status" value="1"/>
</dbReference>
<dbReference type="Gene3D" id="3.40.30.10">
    <property type="entry name" value="Glutaredoxin"/>
    <property type="match status" value="1"/>
</dbReference>
<dbReference type="GO" id="GO:0005829">
    <property type="term" value="C:cytosol"/>
    <property type="evidence" value="ECO:0007669"/>
    <property type="project" value="TreeGrafter"/>
</dbReference>
<dbReference type="GO" id="GO:0045454">
    <property type="term" value="P:cell redox homeostasis"/>
    <property type="evidence" value="ECO:0007669"/>
    <property type="project" value="TreeGrafter"/>
</dbReference>
<dbReference type="AlphaFoldDB" id="A0A0D2I4M6"/>
<feature type="domain" description="Thioredoxin" evidence="8">
    <location>
        <begin position="33"/>
        <end position="185"/>
    </location>
</feature>
<dbReference type="RefSeq" id="XP_013267900.1">
    <property type="nucleotide sequence ID" value="XM_013412446.1"/>
</dbReference>
<dbReference type="InterPro" id="IPR013740">
    <property type="entry name" value="Redoxin"/>
</dbReference>
<dbReference type="EMBL" id="KN847482">
    <property type="protein sequence ID" value="KIX00764.1"/>
    <property type="molecule type" value="Genomic_DNA"/>
</dbReference>
<dbReference type="FunFam" id="3.40.30.10:FF:000159">
    <property type="entry name" value="Peroxiredoxin"/>
    <property type="match status" value="1"/>
</dbReference>
<dbReference type="Proteomes" id="UP000053617">
    <property type="component" value="Unassembled WGS sequence"/>
</dbReference>
<dbReference type="InterPro" id="IPR036249">
    <property type="entry name" value="Thioredoxin-like_sf"/>
</dbReference>
<evidence type="ECO:0000256" key="2">
    <source>
        <dbReference type="ARBA" id="ARBA00022559"/>
    </source>
</evidence>
<name>A0A0D2I4M6_9EURO</name>
<dbReference type="SUPFAM" id="SSF52833">
    <property type="entry name" value="Thioredoxin-like"/>
    <property type="match status" value="1"/>
</dbReference>
<keyword evidence="5 7" id="KW-0676">Redox-active center</keyword>
<proteinExistence type="inferred from homology"/>
<dbReference type="GeneID" id="25297900"/>
<dbReference type="GO" id="GO:0005739">
    <property type="term" value="C:mitochondrion"/>
    <property type="evidence" value="ECO:0007669"/>
    <property type="project" value="TreeGrafter"/>
</dbReference>
<keyword evidence="4 7" id="KW-0560">Oxidoreductase</keyword>
<organism evidence="9 10">
    <name type="scientific">Rhinocladiella mackenziei CBS 650.93</name>
    <dbReference type="NCBI Taxonomy" id="1442369"/>
    <lineage>
        <taxon>Eukaryota</taxon>
        <taxon>Fungi</taxon>
        <taxon>Dikarya</taxon>
        <taxon>Ascomycota</taxon>
        <taxon>Pezizomycotina</taxon>
        <taxon>Eurotiomycetes</taxon>
        <taxon>Chaetothyriomycetidae</taxon>
        <taxon>Chaetothyriales</taxon>
        <taxon>Herpotrichiellaceae</taxon>
        <taxon>Rhinocladiella</taxon>
    </lineage>
</organism>
<keyword evidence="10" id="KW-1185">Reference proteome</keyword>
<reference evidence="9 10" key="1">
    <citation type="submission" date="2015-01" db="EMBL/GenBank/DDBJ databases">
        <title>The Genome Sequence of Rhinocladiella mackenzie CBS 650.93.</title>
        <authorList>
            <consortium name="The Broad Institute Genomics Platform"/>
            <person name="Cuomo C."/>
            <person name="de Hoog S."/>
            <person name="Gorbushina A."/>
            <person name="Stielow B."/>
            <person name="Teixiera M."/>
            <person name="Abouelleil A."/>
            <person name="Chapman S.B."/>
            <person name="Priest M."/>
            <person name="Young S.K."/>
            <person name="Wortman J."/>
            <person name="Nusbaum C."/>
            <person name="Birren B."/>
        </authorList>
    </citation>
    <scope>NUCLEOTIDE SEQUENCE [LARGE SCALE GENOMIC DNA]</scope>
    <source>
        <strain evidence="9 10">CBS 650.93</strain>
    </source>
</reference>
<keyword evidence="2 7" id="KW-0575">Peroxidase</keyword>
<feature type="active site" description="Cysteine sulfenic acid (-SOH) intermediate" evidence="6">
    <location>
        <position position="77"/>
    </location>
</feature>
<dbReference type="STRING" id="1442369.A0A0D2I4M6"/>
<evidence type="ECO:0000256" key="5">
    <source>
        <dbReference type="ARBA" id="ARBA00023284"/>
    </source>
</evidence>
<evidence type="ECO:0000259" key="8">
    <source>
        <dbReference type="PROSITE" id="PS51352"/>
    </source>
</evidence>
<evidence type="ECO:0000313" key="9">
    <source>
        <dbReference type="EMBL" id="KIX00764.1"/>
    </source>
</evidence>